<keyword evidence="8" id="KW-0378">Hydrolase</keyword>
<comment type="caution">
    <text evidence="8">The sequence shown here is derived from an EMBL/GenBank/DDBJ whole genome shotgun (WGS) entry which is preliminary data.</text>
</comment>
<feature type="transmembrane region" description="Helical" evidence="4">
    <location>
        <begin position="407"/>
        <end position="431"/>
    </location>
</feature>
<dbReference type="InterPro" id="IPR037824">
    <property type="entry name" value="GH94N_2_NdvB"/>
</dbReference>
<dbReference type="InterPro" id="IPR010383">
    <property type="entry name" value="Glyco_hydrolase_94_b-supersand"/>
</dbReference>
<evidence type="ECO:0000259" key="7">
    <source>
        <dbReference type="Pfam" id="PF17167"/>
    </source>
</evidence>
<dbReference type="Gene3D" id="2.70.98.40">
    <property type="entry name" value="Glycoside hydrolase, family 65, N-terminal domain"/>
    <property type="match status" value="2"/>
</dbReference>
<feature type="domain" description="Glycoamylase-like" evidence="6">
    <location>
        <begin position="1296"/>
        <end position="1502"/>
    </location>
</feature>
<dbReference type="Gene3D" id="1.50.10.10">
    <property type="match status" value="1"/>
</dbReference>
<protein>
    <submittedName>
        <fullName evidence="8">GH36-type glycosyl hydrolase domain-containing protein</fullName>
    </submittedName>
</protein>
<dbReference type="InterPro" id="IPR052047">
    <property type="entry name" value="GH94_Enzymes"/>
</dbReference>
<evidence type="ECO:0000259" key="5">
    <source>
        <dbReference type="Pfam" id="PF06165"/>
    </source>
</evidence>
<dbReference type="InterPro" id="IPR019282">
    <property type="entry name" value="Glycoamylase-like_cons_dom"/>
</dbReference>
<dbReference type="RefSeq" id="WP_379139694.1">
    <property type="nucleotide sequence ID" value="NZ_JBHUEN010000006.1"/>
</dbReference>
<dbReference type="SMART" id="SM01068">
    <property type="entry name" value="CBM_X"/>
    <property type="match status" value="2"/>
</dbReference>
<keyword evidence="2" id="KW-0808">Transferase</keyword>
<dbReference type="Gene3D" id="2.60.420.10">
    <property type="entry name" value="Maltose phosphorylase, domain 3"/>
    <property type="match status" value="1"/>
</dbReference>
<evidence type="ECO:0000259" key="6">
    <source>
        <dbReference type="Pfam" id="PF10091"/>
    </source>
</evidence>
<dbReference type="GO" id="GO:0016787">
    <property type="term" value="F:hydrolase activity"/>
    <property type="evidence" value="ECO:0007669"/>
    <property type="project" value="UniProtKB-KW"/>
</dbReference>
<dbReference type="PANTHER" id="PTHR37469">
    <property type="entry name" value="CELLOBIONIC ACID PHOSPHORYLASE-RELATED"/>
    <property type="match status" value="1"/>
</dbReference>
<keyword evidence="9" id="KW-1185">Reference proteome</keyword>
<dbReference type="CDD" id="cd11753">
    <property type="entry name" value="GH94N_ChvB_NdvB_2_like"/>
    <property type="match status" value="1"/>
</dbReference>
<dbReference type="Gene3D" id="1.50.10.140">
    <property type="match status" value="1"/>
</dbReference>
<organism evidence="8 9">
    <name type="scientific">Paracoccus pacificus</name>
    <dbReference type="NCBI Taxonomy" id="1463598"/>
    <lineage>
        <taxon>Bacteria</taxon>
        <taxon>Pseudomonadati</taxon>
        <taxon>Pseudomonadota</taxon>
        <taxon>Alphaproteobacteria</taxon>
        <taxon>Rhodobacterales</taxon>
        <taxon>Paracoccaceae</taxon>
        <taxon>Paracoccus</taxon>
    </lineage>
</organism>
<keyword evidence="4" id="KW-0472">Membrane</keyword>
<dbReference type="SUPFAM" id="SSF74650">
    <property type="entry name" value="Galactose mutarotase-like"/>
    <property type="match status" value="2"/>
</dbReference>
<name>A0ABW4R3D0_9RHOB</name>
<evidence type="ECO:0000256" key="4">
    <source>
        <dbReference type="SAM" id="Phobius"/>
    </source>
</evidence>
<sequence>MDDGTWTRVTDRLRARRDAAALSRVERAFATPETPIRMNFWAGEGLAAAGRDLAKAEVATLDGFPDQSLAAQIRHGQLSIRKNYFEHVEAGQSGAILTPAAEWLVDNHHIVEENFRLLRQAISPRLLRYLPTMPLPDGRAVPRALVLAWYYIALTNSDVSDALLTEMVEGYQSERVLTIAELWAIPTFLRFVLLENLRRLSDRVTAARLRRDEANQLADELDQIGPDDDPVALLKAADLGLQDDTFAMQLLYRLSNAPGFDDRVDEWVSRRLAQRGVTADDAIQAEYARQSGGNVTVGNIIGSLKTMGNIDWLNWFEKVSRVDRMLQERSEFSALDQPSRTAYRNTVERIARRSDLTEIEVARRALDSAPENAVGTILLGDGLPAFEIACGYQPTWRETALRRYRKLDWVGIAAPLALFTVMLVALLSLGLPADAGWVAVPLLLLAALPASDTAMGMVGTLAARLVPPSRLPGCDFAKGVPAQHRTIVVIPCLLTDLDTIDELAQTLELHYLANPLDNVSFALLSDWRDNGQETHADDQRLLRHALSRINALADRYGHGGIRRFFLLHRKRLWNPQEGVWMGWERKRGKLNELNLLLRGHSDTTFIDTGAAPPEGVRYVITLDADTRMPRGTVGRLVGKMAHPVNQPVTDPETGVVIKGYGIMQPRVTPSLTTGAESSVYQRVFSITRGLDPYVFTVSDLYQDLLGRGTFTGKGIYDVDAFETAIGDRISENTVLSHDLLEGALARAALVTDVELVEDFPIRYSVELGRQHRWARGDWQLIPFMLDPKNGLAGLARLKMLDNLRRSLVPVCWAAASIIGWWTLPGRGAVNWQLGLVLLMLFPRLLNVALGAATAERGISISYKLRRLLDETGKVLTEVFLRIAFALDRAVAMADAVVRSLYRMAISRRKLLEWTSASEAHRTSGDTVADFARRMWPSVLVAIAAMAVTAMVNPAGLSDAYVIGALWVLAPLAAWAASRTLETEDRLNLDPADAATLRRIARRTWRFFETFVTEQTNHLPPDNYQDYPAPKLAERTSPTNMGLYLMSVMSARDLGWIGLHQAIERIEATMATMERLDRYRGHFFNWYDTRDLRVLPAPYISSVDSGNLAGLLVALSSGLKIWARNPAVQLQLNLTGPADTLAVMTELLSELPRERRALRPLYQRLEKALQEFATLHATISADTQLASVRAINLTVIAAGISNLAADLDSEISTPATAEILWWAGALRRNCEEAQSDTALSRAETADLRIRLNALAERARKMAFDMDFTLLVDPEKKLLSIGYRTESDELDRSCYDLLASEARLTSLFAIAKGDLNYEHWGHLGRPFTSFRTEAVLMSWSGCMFEYLMPPLIMKERQGGILNMSDQVAVDVQIDFGRQRGAPWGVSECAFNARDRDMNYQYYAFGVPRLGLKRVFSNDLVVAPYATLLASQFRPRAAVRNLLRLTKLGVQGPYGFFDAIDFTPSRLVEGETFAIVRNVMAHHHGMSILAVANTVLDGIHRERFHDDPVIQAAELMLQEKAPQEIVPVVRRVQMGVPQIGSFSGAMDQSETRDPENAQRDLAILSDGPFNSVISSTGAGQIMLAERAVNRWRPDPTTDTGGVFLFMKDVQTGDWWSASTSPRRATDEHAWTVFSDHKAEFFKTANGIESRMEVIAATESNAEGRRLTIRNRSDLDREIEVTSYGEIVLDLPASDRAHPAFSKMFVRTEIRREATLIAAERKPRDPKGTPLYLAHLVTGGGGAQPAVDQQAETDRRKFIGRGHSLATAAAFEADARLSGSDGFTLDPIFGLRRRLRIGAGKTASVIFWTIVSDSAEERDRAAEHYTLPQSFDHELRLAWTYSQVQLRHLGLSLEDATLFRAFAALLVYPDMIMSAREEDGLDRLGPQSDLWPMAISGDEPIILIRIDDESDLPIVHDALRMLRFLRARGVRADLVILNERDSSYVQDLQSTLQAMADAVAHVPGSQDLRAHIFPLRKDEISPQSYGTLMAVARISLHTRNGTLAQQLARQLAAQTPPTRARTMPPALPRPAHPVETPAETGEDLLFWNGFGGFSADGREYVVRLRHGQRTPHPWINVIAREDFGFHVSAGGAGFTWAANSRDYQITPWSNDPVCNPVGESILIRDRNTGRVTTPFAALSSDPAARYQTRHGLGYAVLSSETDWLRVEATQLLAQNQPAKLTRLRLTNVAPITLNLECFAAAELVLGNDRNRSQSTIRIELDAEKQALLARNPYATEIQGRVTALAWDVPLNGCLTSRRTWLGHGGNPAQPAAVADWPSPRTGQSAASTNSTRGDPCAVIRTGLSLAPGETRDLVLILADAPADQIAGVLADARAGDAVQRAEQAARAGWGDFLGRVKVTTPDPKFDLMVNTWLPYQALGCRLLARTAFYQASGAFGFRDQLQDASALMLHDPSLARRQILNAAARQFAEGDVQHWWLPATGAGVRTMIVDDVVWLGHITALYLAATGDRAILDEPLPWLTGPELAKGQHDAFFTPTPSEESAPLYEHCARALDLAIGRTGAHGLPLILGGDWNDGMNRVGEEGRGESVWMGWFLAATLDAFIPVAEARGDAARVANWRKRRADLPAALETAGWDGAWYRRGYYDDGAPLGSAESGECQIDSIAQSWALISGVGDPARAAQAADSALTRLLDRDGRFLRLFTPAFDKTPHEPGYIKAYPPGVRENGGQYTHAAAWMVYALGRNGRGSDAYDLFDILNPITHAQNRAAAELYRVEPYVIAADVYGSDDEKRGRGGWTWYTGSAGWMYRAAVEGILGIRRRDGADLEVDPALPDGWPGYTAEIFLDGKGHRVTVTRNAETGEPEVRIDPL</sequence>
<keyword evidence="4" id="KW-1133">Transmembrane helix</keyword>
<dbReference type="InterPro" id="IPR037018">
    <property type="entry name" value="GH65_N"/>
</dbReference>
<dbReference type="InterPro" id="IPR012341">
    <property type="entry name" value="6hp_glycosidase-like_sf"/>
</dbReference>
<dbReference type="PANTHER" id="PTHR37469:SF2">
    <property type="entry name" value="CELLOBIONIC ACID PHOSPHORYLASE"/>
    <property type="match status" value="1"/>
</dbReference>
<dbReference type="SUPFAM" id="SSF48208">
    <property type="entry name" value="Six-hairpin glycosidases"/>
    <property type="match status" value="1"/>
</dbReference>
<feature type="domain" description="Glycosyl hydrolase 94 catalytic" evidence="7">
    <location>
        <begin position="2345"/>
        <end position="2770"/>
    </location>
</feature>
<feature type="region of interest" description="Disordered" evidence="3">
    <location>
        <begin position="2261"/>
        <end position="2288"/>
    </location>
</feature>
<dbReference type="InterPro" id="IPR011013">
    <property type="entry name" value="Gal_mutarotase_sf_dom"/>
</dbReference>
<dbReference type="InterPro" id="IPR037820">
    <property type="entry name" value="GH94N_NdvB"/>
</dbReference>
<evidence type="ECO:0000313" key="9">
    <source>
        <dbReference type="Proteomes" id="UP001597213"/>
    </source>
</evidence>
<dbReference type="Pfam" id="PF17167">
    <property type="entry name" value="Glyco_hydro_94"/>
    <property type="match status" value="1"/>
</dbReference>
<feature type="compositionally biased region" description="Polar residues" evidence="3">
    <location>
        <begin position="2276"/>
        <end position="2288"/>
    </location>
</feature>
<evidence type="ECO:0000256" key="3">
    <source>
        <dbReference type="SAM" id="MobiDB-lite"/>
    </source>
</evidence>
<evidence type="ECO:0000313" key="8">
    <source>
        <dbReference type="EMBL" id="MFD1880478.1"/>
    </source>
</evidence>
<proteinExistence type="predicted"/>
<evidence type="ECO:0000256" key="2">
    <source>
        <dbReference type="ARBA" id="ARBA00022679"/>
    </source>
</evidence>
<feature type="domain" description="Glycosyl hydrolase 94 supersandwich" evidence="5">
    <location>
        <begin position="1549"/>
        <end position="1822"/>
    </location>
</feature>
<dbReference type="Proteomes" id="UP001597213">
    <property type="component" value="Unassembled WGS sequence"/>
</dbReference>
<dbReference type="Pfam" id="PF10091">
    <property type="entry name" value="Glycoamylase"/>
    <property type="match status" value="1"/>
</dbReference>
<keyword evidence="4" id="KW-0812">Transmembrane</keyword>
<gene>
    <name evidence="8" type="ORF">ACFSCT_01965</name>
</gene>
<evidence type="ECO:0000256" key="1">
    <source>
        <dbReference type="ARBA" id="ARBA00022676"/>
    </source>
</evidence>
<dbReference type="InterPro" id="IPR008928">
    <property type="entry name" value="6-hairpin_glycosidase_sf"/>
</dbReference>
<keyword evidence="1" id="KW-0328">Glycosyltransferase</keyword>
<dbReference type="CDD" id="cd11756">
    <property type="entry name" value="GH94N_ChvB_NdvB_1_like"/>
    <property type="match status" value="1"/>
</dbReference>
<dbReference type="Pfam" id="PF06165">
    <property type="entry name" value="GH94_b-supersand"/>
    <property type="match status" value="2"/>
</dbReference>
<dbReference type="InterPro" id="IPR033432">
    <property type="entry name" value="GH94_catalytic"/>
</dbReference>
<feature type="domain" description="Glycosyl hydrolase 94 supersandwich" evidence="5">
    <location>
        <begin position="2054"/>
        <end position="2320"/>
    </location>
</feature>
<dbReference type="EMBL" id="JBHUEN010000006">
    <property type="protein sequence ID" value="MFD1880478.1"/>
    <property type="molecule type" value="Genomic_DNA"/>
</dbReference>
<accession>A0ABW4R3D0</accession>
<feature type="transmembrane region" description="Helical" evidence="4">
    <location>
        <begin position="437"/>
        <end position="463"/>
    </location>
</feature>
<reference evidence="9" key="1">
    <citation type="journal article" date="2019" name="Int. J. Syst. Evol. Microbiol.">
        <title>The Global Catalogue of Microorganisms (GCM) 10K type strain sequencing project: providing services to taxonomists for standard genome sequencing and annotation.</title>
        <authorList>
            <consortium name="The Broad Institute Genomics Platform"/>
            <consortium name="The Broad Institute Genome Sequencing Center for Infectious Disease"/>
            <person name="Wu L."/>
            <person name="Ma J."/>
        </authorList>
    </citation>
    <scope>NUCLEOTIDE SEQUENCE [LARGE SCALE GENOMIC DNA]</scope>
    <source>
        <strain evidence="9">CCUG 56029</strain>
    </source>
</reference>